<name>A0AAV8ZNF2_9CUCU</name>
<dbReference type="GO" id="GO:0004843">
    <property type="term" value="F:cysteine-type deubiquitinase activity"/>
    <property type="evidence" value="ECO:0007669"/>
    <property type="project" value="UniProtKB-EC"/>
</dbReference>
<comment type="caution">
    <text evidence="9">The sequence shown here is derived from an EMBL/GenBank/DDBJ whole genome shotgun (WGS) entry which is preliminary data.</text>
</comment>
<dbReference type="PANTHER" id="PTHR24006:SF687">
    <property type="entry name" value="UBIQUITIN CARBOXYL-TERMINAL HYDROLASE 10"/>
    <property type="match status" value="1"/>
</dbReference>
<evidence type="ECO:0000256" key="1">
    <source>
        <dbReference type="ARBA" id="ARBA00000707"/>
    </source>
</evidence>
<evidence type="ECO:0000259" key="8">
    <source>
        <dbReference type="PROSITE" id="PS50235"/>
    </source>
</evidence>
<dbReference type="GO" id="GO:0005829">
    <property type="term" value="C:cytosol"/>
    <property type="evidence" value="ECO:0007669"/>
    <property type="project" value="TreeGrafter"/>
</dbReference>
<dbReference type="AlphaFoldDB" id="A0AAV8ZNF2"/>
<dbReference type="GO" id="GO:0010506">
    <property type="term" value="P:regulation of autophagy"/>
    <property type="evidence" value="ECO:0007669"/>
    <property type="project" value="TreeGrafter"/>
</dbReference>
<dbReference type="InterPro" id="IPR001394">
    <property type="entry name" value="Peptidase_C19_UCH"/>
</dbReference>
<dbReference type="GO" id="GO:0006508">
    <property type="term" value="P:proteolysis"/>
    <property type="evidence" value="ECO:0007669"/>
    <property type="project" value="UniProtKB-KW"/>
</dbReference>
<evidence type="ECO:0000256" key="2">
    <source>
        <dbReference type="ARBA" id="ARBA00005427"/>
    </source>
</evidence>
<evidence type="ECO:0000256" key="5">
    <source>
        <dbReference type="ARBA" id="ARBA00022786"/>
    </source>
</evidence>
<dbReference type="InterPro" id="IPR050164">
    <property type="entry name" value="Peptidase_C19"/>
</dbReference>
<dbReference type="PROSITE" id="PS50235">
    <property type="entry name" value="USP_3"/>
    <property type="match status" value="1"/>
</dbReference>
<dbReference type="Pfam" id="PF00443">
    <property type="entry name" value="UCH"/>
    <property type="match status" value="1"/>
</dbReference>
<dbReference type="Gene3D" id="3.90.70.10">
    <property type="entry name" value="Cysteine proteinases"/>
    <property type="match status" value="1"/>
</dbReference>
<keyword evidence="7" id="KW-0788">Thiol protease</keyword>
<dbReference type="PANTHER" id="PTHR24006">
    <property type="entry name" value="UBIQUITIN CARBOXYL-TERMINAL HYDROLASE"/>
    <property type="match status" value="1"/>
</dbReference>
<evidence type="ECO:0000256" key="7">
    <source>
        <dbReference type="ARBA" id="ARBA00022807"/>
    </source>
</evidence>
<dbReference type="GO" id="GO:0016579">
    <property type="term" value="P:protein deubiquitination"/>
    <property type="evidence" value="ECO:0007669"/>
    <property type="project" value="InterPro"/>
</dbReference>
<keyword evidence="6" id="KW-0378">Hydrolase</keyword>
<sequence length="721" mass="81167">MSDVSNIEFLDLSDVDESEQIRVRTSLRHNDPSVQLPWVKNNSNILLPGIKQVKKKKEIKHNDSSRNISANHDYIHPTVSSTPVVNNVYLNQDQQFHQPAVVIPPLVTSDAGHHQPNPVYYANALSPVSSTYPHQVYVIPQSTIGNVIHNYPNKVTYPYTSSATVYPYAVTTQPIHIHNNVITNSHALMEPQLVQQQNYENGILPSSVAEHTLILNENSNVVESSTAVNIMPTQGPVIKTNIDSTSEGGVASQSVPSSSLVIENGIENKSVKETTNSSSSANKSWASLFNSGKSNNDVNNQSADNGMEKVIFDKAVNKESNNIENICPIKHPRRSPFVDPDCYRMGEYLISYSIDGRATSLQPRGLINQSNYCYINSILQALVACPPLYNLLNGLSQNISSNEKRKPTPVIDGMCRFVKEFTHLPANMRVNHRRSEGKNQKKDQGIIINTDIPFQPSWIYKMLNGIRTDLIEGRQEDAEEFLGCLLNGLNDEMLELIKLVKNDLDEPHQLTNNCQHENGLDKEWQVMGPKNKGSITRRTDFGRTPISDIFGGFLKSRIHRTGDHVTENIQPFFTLQLNIEKVKTVREALEALVTKYQLEGLTSSKTNEEVEAWQQVMLDELPIILVLHLKCFDFKLDGCKKIIKALDFPIDLKIDAMVYHDGKEASKGHYVTDAFHVGYSSWLRYDDASVKPVQEEHVLKPQGTRVPYLLFYRRSDTIRSK</sequence>
<evidence type="ECO:0000256" key="3">
    <source>
        <dbReference type="ARBA" id="ARBA00012759"/>
    </source>
</evidence>
<keyword evidence="4" id="KW-0645">Protease</keyword>
<evidence type="ECO:0000313" key="10">
    <source>
        <dbReference type="Proteomes" id="UP001162156"/>
    </source>
</evidence>
<dbReference type="InterPro" id="IPR028889">
    <property type="entry name" value="USP"/>
</dbReference>
<feature type="domain" description="USP" evidence="8">
    <location>
        <begin position="364"/>
        <end position="715"/>
    </location>
</feature>
<dbReference type="Proteomes" id="UP001162156">
    <property type="component" value="Unassembled WGS sequence"/>
</dbReference>
<protein>
    <recommendedName>
        <fullName evidence="3">ubiquitinyl hydrolase 1</fullName>
        <ecNumber evidence="3">3.4.19.12</ecNumber>
    </recommendedName>
</protein>
<evidence type="ECO:0000256" key="6">
    <source>
        <dbReference type="ARBA" id="ARBA00022801"/>
    </source>
</evidence>
<keyword evidence="5" id="KW-0833">Ubl conjugation pathway</keyword>
<dbReference type="SUPFAM" id="SSF54001">
    <property type="entry name" value="Cysteine proteinases"/>
    <property type="match status" value="1"/>
</dbReference>
<evidence type="ECO:0000313" key="9">
    <source>
        <dbReference type="EMBL" id="KAJ8965673.1"/>
    </source>
</evidence>
<accession>A0AAV8ZNF2</accession>
<keyword evidence="10" id="KW-1185">Reference proteome</keyword>
<gene>
    <name evidence="9" type="ORF">NQ314_003955</name>
</gene>
<comment type="catalytic activity">
    <reaction evidence="1">
        <text>Thiol-dependent hydrolysis of ester, thioester, amide, peptide and isopeptide bonds formed by the C-terminal Gly of ubiquitin (a 76-residue protein attached to proteins as an intracellular targeting signal).</text>
        <dbReference type="EC" id="3.4.19.12"/>
    </reaction>
</comment>
<proteinExistence type="inferred from homology"/>
<comment type="similarity">
    <text evidence="2">Belongs to the peptidase C19 family. USP10 subfamily.</text>
</comment>
<reference evidence="9" key="1">
    <citation type="journal article" date="2023" name="Insect Mol. Biol.">
        <title>Genome sequencing provides insights into the evolution of gene families encoding plant cell wall-degrading enzymes in longhorned beetles.</title>
        <authorList>
            <person name="Shin N.R."/>
            <person name="Okamura Y."/>
            <person name="Kirsch R."/>
            <person name="Pauchet Y."/>
        </authorList>
    </citation>
    <scope>NUCLEOTIDE SEQUENCE</scope>
    <source>
        <strain evidence="9">RBIC_L_NR</strain>
    </source>
</reference>
<dbReference type="GO" id="GO:0005634">
    <property type="term" value="C:nucleus"/>
    <property type="evidence" value="ECO:0007669"/>
    <property type="project" value="TreeGrafter"/>
</dbReference>
<dbReference type="EMBL" id="JANEYF010001191">
    <property type="protein sequence ID" value="KAJ8965673.1"/>
    <property type="molecule type" value="Genomic_DNA"/>
</dbReference>
<dbReference type="EC" id="3.4.19.12" evidence="3"/>
<organism evidence="9 10">
    <name type="scientific">Rhamnusium bicolor</name>
    <dbReference type="NCBI Taxonomy" id="1586634"/>
    <lineage>
        <taxon>Eukaryota</taxon>
        <taxon>Metazoa</taxon>
        <taxon>Ecdysozoa</taxon>
        <taxon>Arthropoda</taxon>
        <taxon>Hexapoda</taxon>
        <taxon>Insecta</taxon>
        <taxon>Pterygota</taxon>
        <taxon>Neoptera</taxon>
        <taxon>Endopterygota</taxon>
        <taxon>Coleoptera</taxon>
        <taxon>Polyphaga</taxon>
        <taxon>Cucujiformia</taxon>
        <taxon>Chrysomeloidea</taxon>
        <taxon>Cerambycidae</taxon>
        <taxon>Lepturinae</taxon>
        <taxon>Rhagiini</taxon>
        <taxon>Rhamnusium</taxon>
    </lineage>
</organism>
<dbReference type="GO" id="GO:0030330">
    <property type="term" value="P:DNA damage response, signal transduction by p53 class mediator"/>
    <property type="evidence" value="ECO:0007669"/>
    <property type="project" value="TreeGrafter"/>
</dbReference>
<dbReference type="InterPro" id="IPR038765">
    <property type="entry name" value="Papain-like_cys_pep_sf"/>
</dbReference>
<evidence type="ECO:0000256" key="4">
    <source>
        <dbReference type="ARBA" id="ARBA00022670"/>
    </source>
</evidence>